<feature type="domain" description="Protein kinase" evidence="1">
    <location>
        <begin position="1"/>
        <end position="147"/>
    </location>
</feature>
<protein>
    <submittedName>
        <fullName evidence="2">Mitogen-activated protein kinase kinase kinase 20</fullName>
    </submittedName>
</protein>
<name>A0AAV6N611_9ROSI</name>
<keyword evidence="2" id="KW-0808">Transferase</keyword>
<feature type="non-terminal residue" evidence="2">
    <location>
        <position position="1"/>
    </location>
</feature>
<evidence type="ECO:0000313" key="3">
    <source>
        <dbReference type="Proteomes" id="UP000685013"/>
    </source>
</evidence>
<keyword evidence="3" id="KW-1185">Reference proteome</keyword>
<proteinExistence type="predicted"/>
<dbReference type="GO" id="GO:0004672">
    <property type="term" value="F:protein kinase activity"/>
    <property type="evidence" value="ECO:0007669"/>
    <property type="project" value="InterPro"/>
</dbReference>
<dbReference type="PROSITE" id="PS50011">
    <property type="entry name" value="PROTEIN_KINASE_DOM"/>
    <property type="match status" value="1"/>
</dbReference>
<gene>
    <name evidence="2" type="primary">MAPKKK20</name>
    <name evidence="2" type="ORF">SDJN03_12829</name>
</gene>
<organism evidence="2 3">
    <name type="scientific">Cucurbita argyrosperma subsp. sororia</name>
    <dbReference type="NCBI Taxonomy" id="37648"/>
    <lineage>
        <taxon>Eukaryota</taxon>
        <taxon>Viridiplantae</taxon>
        <taxon>Streptophyta</taxon>
        <taxon>Embryophyta</taxon>
        <taxon>Tracheophyta</taxon>
        <taxon>Spermatophyta</taxon>
        <taxon>Magnoliopsida</taxon>
        <taxon>eudicotyledons</taxon>
        <taxon>Gunneridae</taxon>
        <taxon>Pentapetalae</taxon>
        <taxon>rosids</taxon>
        <taxon>fabids</taxon>
        <taxon>Cucurbitales</taxon>
        <taxon>Cucurbitaceae</taxon>
        <taxon>Cucurbiteae</taxon>
        <taxon>Cucurbita</taxon>
    </lineage>
</organism>
<dbReference type="EMBL" id="JAGKQH010000008">
    <property type="protein sequence ID" value="KAG6593353.1"/>
    <property type="molecule type" value="Genomic_DNA"/>
</dbReference>
<dbReference type="AlphaFoldDB" id="A0AAV6N611"/>
<dbReference type="SMART" id="SM00220">
    <property type="entry name" value="S_TKc"/>
    <property type="match status" value="1"/>
</dbReference>
<dbReference type="InterPro" id="IPR052751">
    <property type="entry name" value="Plant_MAPKKK"/>
</dbReference>
<dbReference type="Pfam" id="PF00069">
    <property type="entry name" value="Pkinase"/>
    <property type="match status" value="1"/>
</dbReference>
<evidence type="ECO:0000259" key="1">
    <source>
        <dbReference type="PROSITE" id="PS50011"/>
    </source>
</evidence>
<comment type="caution">
    <text evidence="2">The sequence shown here is derived from an EMBL/GenBank/DDBJ whole genome shotgun (WGS) entry which is preliminary data.</text>
</comment>
<dbReference type="InterPro" id="IPR000719">
    <property type="entry name" value="Prot_kinase_dom"/>
</dbReference>
<accession>A0AAV6N611</accession>
<sequence length="206" mass="23288">MASLKPPISKYSIFPPPANILLLPRNSRFEAKIGDLGLARRMSKTKQGYCLGGTLMCMAPEMLIDNVQESPSDIWALGCVVLEMLTGNHPWPATDRDGIGKYIIEKDGMPMIPEGLSEEARGFLRSCFVRKPEFRFTAEMLMFVPFVAAVAAEEEEDLVTAPIFEEKRRRSSKRQRTPIPRLLECKSENGAFRIMLTFFFHLLSLD</sequence>
<dbReference type="Proteomes" id="UP000685013">
    <property type="component" value="Chromosome 8"/>
</dbReference>
<reference evidence="2 3" key="1">
    <citation type="journal article" date="2021" name="Hortic Res">
        <title>The domestication of Cucurbita argyrosperma as revealed by the genome of its wild relative.</title>
        <authorList>
            <person name="Barrera-Redondo J."/>
            <person name="Sanchez-de la Vega G."/>
            <person name="Aguirre-Liguori J.A."/>
            <person name="Castellanos-Morales G."/>
            <person name="Gutierrez-Guerrero Y.T."/>
            <person name="Aguirre-Dugua X."/>
            <person name="Aguirre-Planter E."/>
            <person name="Tenaillon M.I."/>
            <person name="Lira-Saade R."/>
            <person name="Eguiarte L.E."/>
        </authorList>
    </citation>
    <scope>NUCLEOTIDE SEQUENCE [LARGE SCALE GENOMIC DNA]</scope>
    <source>
        <strain evidence="2">JBR-2021</strain>
    </source>
</reference>
<dbReference type="GO" id="GO:0005524">
    <property type="term" value="F:ATP binding"/>
    <property type="evidence" value="ECO:0007669"/>
    <property type="project" value="InterPro"/>
</dbReference>
<dbReference type="PANTHER" id="PTHR48011">
    <property type="entry name" value="CCR4-NOT TRANSCRIPTIONAL COMPLEX SUBUNIT CAF120-RELATED"/>
    <property type="match status" value="1"/>
</dbReference>
<keyword evidence="2" id="KW-0418">Kinase</keyword>
<evidence type="ECO:0000313" key="2">
    <source>
        <dbReference type="EMBL" id="KAG6593353.1"/>
    </source>
</evidence>
<dbReference type="PANTHER" id="PTHR48011:SF56">
    <property type="entry name" value="PROTEIN KINASE DOMAIN-CONTAINING PROTEIN"/>
    <property type="match status" value="1"/>
</dbReference>
<dbReference type="GO" id="GO:0007165">
    <property type="term" value="P:signal transduction"/>
    <property type="evidence" value="ECO:0007669"/>
    <property type="project" value="TreeGrafter"/>
</dbReference>